<evidence type="ECO:0000313" key="2">
    <source>
        <dbReference type="EMBL" id="KKL09593.1"/>
    </source>
</evidence>
<proteinExistence type="predicted"/>
<dbReference type="EMBL" id="LAZR01042411">
    <property type="protein sequence ID" value="KKL09593.1"/>
    <property type="molecule type" value="Genomic_DNA"/>
</dbReference>
<accession>A0A0F9DC01</accession>
<gene>
    <name evidence="2" type="ORF">LCGC14_2564280</name>
</gene>
<dbReference type="AlphaFoldDB" id="A0A0F9DC01"/>
<feature type="region of interest" description="Disordered" evidence="1">
    <location>
        <begin position="1"/>
        <end position="22"/>
    </location>
</feature>
<reference evidence="2" key="1">
    <citation type="journal article" date="2015" name="Nature">
        <title>Complex archaea that bridge the gap between prokaryotes and eukaryotes.</title>
        <authorList>
            <person name="Spang A."/>
            <person name="Saw J.H."/>
            <person name="Jorgensen S.L."/>
            <person name="Zaremba-Niedzwiedzka K."/>
            <person name="Martijn J."/>
            <person name="Lind A.E."/>
            <person name="van Eijk R."/>
            <person name="Schleper C."/>
            <person name="Guy L."/>
            <person name="Ettema T.J."/>
        </authorList>
    </citation>
    <scope>NUCLEOTIDE SEQUENCE</scope>
</reference>
<name>A0A0F9DC01_9ZZZZ</name>
<sequence length="126" mass="13749">TLLMRSNEGGGGSSTTDFDSSEGTVAPKLTIFFDAPPATPSSGEMPLFIQGQPSGSLDLSIGDKFTISSELFIHGHQPIPTNNAKIIWTDYNDDIGFKFWLDIAVWDSDTVKIRLVIPDTLEVCER</sequence>
<organism evidence="2">
    <name type="scientific">marine sediment metagenome</name>
    <dbReference type="NCBI Taxonomy" id="412755"/>
    <lineage>
        <taxon>unclassified sequences</taxon>
        <taxon>metagenomes</taxon>
        <taxon>ecological metagenomes</taxon>
    </lineage>
</organism>
<comment type="caution">
    <text evidence="2">The sequence shown here is derived from an EMBL/GenBank/DDBJ whole genome shotgun (WGS) entry which is preliminary data.</text>
</comment>
<feature type="non-terminal residue" evidence="2">
    <location>
        <position position="1"/>
    </location>
</feature>
<protein>
    <submittedName>
        <fullName evidence="2">Uncharacterized protein</fullName>
    </submittedName>
</protein>
<evidence type="ECO:0000256" key="1">
    <source>
        <dbReference type="SAM" id="MobiDB-lite"/>
    </source>
</evidence>